<evidence type="ECO:0000256" key="2">
    <source>
        <dbReference type="ARBA" id="ARBA00011900"/>
    </source>
</evidence>
<protein>
    <recommendedName>
        <fullName evidence="2 7">Site-specific DNA-methyltransferase (adenine-specific)</fullName>
        <ecNumber evidence="2 7">2.1.1.72</ecNumber>
    </recommendedName>
</protein>
<dbReference type="PIRSF" id="PIRSF000398">
    <property type="entry name" value="M_m6A_EcoRV"/>
    <property type="match status" value="1"/>
</dbReference>
<dbReference type="Gene3D" id="3.40.50.150">
    <property type="entry name" value="Vaccinia Virus protein VP39"/>
    <property type="match status" value="1"/>
</dbReference>
<comment type="catalytic activity">
    <reaction evidence="6 7">
        <text>a 2'-deoxyadenosine in DNA + S-adenosyl-L-methionine = an N(6)-methyl-2'-deoxyadenosine in DNA + S-adenosyl-L-homocysteine + H(+)</text>
        <dbReference type="Rhea" id="RHEA:15197"/>
        <dbReference type="Rhea" id="RHEA-COMP:12418"/>
        <dbReference type="Rhea" id="RHEA-COMP:12419"/>
        <dbReference type="ChEBI" id="CHEBI:15378"/>
        <dbReference type="ChEBI" id="CHEBI:57856"/>
        <dbReference type="ChEBI" id="CHEBI:59789"/>
        <dbReference type="ChEBI" id="CHEBI:90615"/>
        <dbReference type="ChEBI" id="CHEBI:90616"/>
        <dbReference type="EC" id="2.1.1.72"/>
    </reaction>
</comment>
<keyword evidence="5 7" id="KW-0949">S-adenosyl-L-methionine</keyword>
<dbReference type="EC" id="2.1.1.72" evidence="2 7"/>
<dbReference type="EMBL" id="FXUG01000033">
    <property type="protein sequence ID" value="SMP79531.1"/>
    <property type="molecule type" value="Genomic_DNA"/>
</dbReference>
<organism evidence="8 9">
    <name type="scientific">Neorhodopirellula lusitana</name>
    <dbReference type="NCBI Taxonomy" id="445327"/>
    <lineage>
        <taxon>Bacteria</taxon>
        <taxon>Pseudomonadati</taxon>
        <taxon>Planctomycetota</taxon>
        <taxon>Planctomycetia</taxon>
        <taxon>Pirellulales</taxon>
        <taxon>Pirellulaceae</taxon>
        <taxon>Neorhodopirellula</taxon>
    </lineage>
</organism>
<dbReference type="InterPro" id="IPR029063">
    <property type="entry name" value="SAM-dependent_MTases_sf"/>
</dbReference>
<keyword evidence="3 7" id="KW-0489">Methyltransferase</keyword>
<evidence type="ECO:0000313" key="9">
    <source>
        <dbReference type="Proteomes" id="UP001158067"/>
    </source>
</evidence>
<dbReference type="PRINTS" id="PR00505">
    <property type="entry name" value="D12N6MTFRASE"/>
</dbReference>
<evidence type="ECO:0000256" key="7">
    <source>
        <dbReference type="RuleBase" id="RU361257"/>
    </source>
</evidence>
<name>A0ABY1QSG1_9BACT</name>
<comment type="caution">
    <text evidence="8">The sequence shown here is derived from an EMBL/GenBank/DDBJ whole genome shotgun (WGS) entry which is preliminary data.</text>
</comment>
<dbReference type="NCBIfam" id="TIGR00571">
    <property type="entry name" value="dam"/>
    <property type="match status" value="1"/>
</dbReference>
<keyword evidence="9" id="KW-1185">Reference proteome</keyword>
<evidence type="ECO:0000313" key="8">
    <source>
        <dbReference type="EMBL" id="SMP79531.1"/>
    </source>
</evidence>
<dbReference type="InterPro" id="IPR012327">
    <property type="entry name" value="MeTrfase_D12"/>
</dbReference>
<sequence>MNSQVPPRVLPILKWPGGKRWLSPFIAPVLARELTGTYCEPFLGGGATYLELKPPAALLSDSNAELIAFYRECIDTPEQVVAAVQRNSNEEDCYYRIRRSKPRTAVGKAAKFLFLNRTCWGGIYRLNQRGEFNVPFGDSGRQICCKSDVLAASSLFAAAELECCDFAKSIDRMQNGDVVFADPPYTSRGQFNGFVRYNERLFSWDDQQRLSDVSKSARKRGVFVAVCGSFHRDVLSLYENWWVLKTERHSNVARSTKSRKSVCECIVFSRKPVEPVAGLDRITGDFIASVPHHD</sequence>
<evidence type="ECO:0000256" key="6">
    <source>
        <dbReference type="ARBA" id="ARBA00047942"/>
    </source>
</evidence>
<dbReference type="Gene3D" id="1.10.1020.10">
    <property type="entry name" value="Adenine-specific Methyltransferase, Domain 2"/>
    <property type="match status" value="1"/>
</dbReference>
<dbReference type="GO" id="GO:0032259">
    <property type="term" value="P:methylation"/>
    <property type="evidence" value="ECO:0007669"/>
    <property type="project" value="UniProtKB-KW"/>
</dbReference>
<dbReference type="PROSITE" id="PS00092">
    <property type="entry name" value="N6_MTASE"/>
    <property type="match status" value="1"/>
</dbReference>
<proteinExistence type="inferred from homology"/>
<evidence type="ECO:0000256" key="3">
    <source>
        <dbReference type="ARBA" id="ARBA00022603"/>
    </source>
</evidence>
<dbReference type="Proteomes" id="UP001158067">
    <property type="component" value="Unassembled WGS sequence"/>
</dbReference>
<comment type="similarity">
    <text evidence="1 7">Belongs to the N(4)/N(6)-methyltransferase family.</text>
</comment>
<gene>
    <name evidence="8" type="ORF">SAMN06265222_1332</name>
</gene>
<dbReference type="InterPro" id="IPR012263">
    <property type="entry name" value="M_m6A_EcoRV"/>
</dbReference>
<dbReference type="GO" id="GO:0008168">
    <property type="term" value="F:methyltransferase activity"/>
    <property type="evidence" value="ECO:0007669"/>
    <property type="project" value="UniProtKB-KW"/>
</dbReference>
<evidence type="ECO:0000256" key="5">
    <source>
        <dbReference type="ARBA" id="ARBA00022691"/>
    </source>
</evidence>
<keyword evidence="4 7" id="KW-0808">Transferase</keyword>
<accession>A0ABY1QSG1</accession>
<dbReference type="InterPro" id="IPR002052">
    <property type="entry name" value="DNA_methylase_N6_adenine_CS"/>
</dbReference>
<dbReference type="PANTHER" id="PTHR30481">
    <property type="entry name" value="DNA ADENINE METHYLASE"/>
    <property type="match status" value="1"/>
</dbReference>
<evidence type="ECO:0000256" key="1">
    <source>
        <dbReference type="ARBA" id="ARBA00006594"/>
    </source>
</evidence>
<dbReference type="PANTHER" id="PTHR30481:SF3">
    <property type="entry name" value="DNA ADENINE METHYLASE"/>
    <property type="match status" value="1"/>
</dbReference>
<dbReference type="Pfam" id="PF02086">
    <property type="entry name" value="MethyltransfD12"/>
    <property type="match status" value="1"/>
</dbReference>
<reference evidence="8 9" key="1">
    <citation type="submission" date="2017-05" db="EMBL/GenBank/DDBJ databases">
        <authorList>
            <person name="Varghese N."/>
            <person name="Submissions S."/>
        </authorList>
    </citation>
    <scope>NUCLEOTIDE SEQUENCE [LARGE SCALE GENOMIC DNA]</scope>
    <source>
        <strain evidence="8 9">DSM 25457</strain>
    </source>
</reference>
<evidence type="ECO:0000256" key="4">
    <source>
        <dbReference type="ARBA" id="ARBA00022679"/>
    </source>
</evidence>
<dbReference type="SUPFAM" id="SSF53335">
    <property type="entry name" value="S-adenosyl-L-methionine-dependent methyltransferases"/>
    <property type="match status" value="1"/>
</dbReference>
<dbReference type="InterPro" id="IPR023095">
    <property type="entry name" value="Ade_MeTrfase_dom_2"/>
</dbReference>